<feature type="transmembrane region" description="Helical" evidence="1">
    <location>
        <begin position="84"/>
        <end position="104"/>
    </location>
</feature>
<dbReference type="EMBL" id="LR031568">
    <property type="protein sequence ID" value="VDC60997.1"/>
    <property type="molecule type" value="Genomic_DNA"/>
</dbReference>
<accession>A0A3P5Y0X2</accession>
<organism evidence="3">
    <name type="scientific">Brassica campestris</name>
    <name type="common">Field mustard</name>
    <dbReference type="NCBI Taxonomy" id="3711"/>
    <lineage>
        <taxon>Eukaryota</taxon>
        <taxon>Viridiplantae</taxon>
        <taxon>Streptophyta</taxon>
        <taxon>Embryophyta</taxon>
        <taxon>Tracheophyta</taxon>
        <taxon>Spermatophyta</taxon>
        <taxon>Magnoliopsida</taxon>
        <taxon>eudicotyledons</taxon>
        <taxon>Gunneridae</taxon>
        <taxon>Pentapetalae</taxon>
        <taxon>rosids</taxon>
        <taxon>malvids</taxon>
        <taxon>Brassicales</taxon>
        <taxon>Brassicaceae</taxon>
        <taxon>Brassiceae</taxon>
        <taxon>Brassica</taxon>
    </lineage>
</organism>
<keyword evidence="1" id="KW-1133">Transmembrane helix</keyword>
<keyword evidence="1" id="KW-0472">Membrane</keyword>
<dbReference type="Gramene" id="A09p33180.2_BraZ1">
    <property type="protein sequence ID" value="A09p33180.2_BraZ1.CDS"/>
    <property type="gene ID" value="A09g33180.2_BraZ1"/>
</dbReference>
<reference evidence="3" key="1">
    <citation type="submission" date="2018-11" db="EMBL/GenBank/DDBJ databases">
        <authorList>
            <consortium name="Genoscope - CEA"/>
            <person name="William W."/>
        </authorList>
    </citation>
    <scope>NUCLEOTIDE SEQUENCE</scope>
</reference>
<dbReference type="AlphaFoldDB" id="A0A3P5Y0X2"/>
<evidence type="ECO:0000313" key="3">
    <source>
        <dbReference type="EMBL" id="VDC60997.1"/>
    </source>
</evidence>
<name>A0A3P5Y0X2_BRACM</name>
<proteinExistence type="predicted"/>
<evidence type="ECO:0000313" key="2">
    <source>
        <dbReference type="EMBL" id="CAG7862851.1"/>
    </source>
</evidence>
<dbReference type="EMBL" id="LS974625">
    <property type="protein sequence ID" value="CAG7862851.1"/>
    <property type="molecule type" value="Genomic_DNA"/>
</dbReference>
<dbReference type="Proteomes" id="UP000694005">
    <property type="component" value="Chromosome A09"/>
</dbReference>
<gene>
    <name evidence="3" type="ORF">BRAA09T38608Z</name>
    <name evidence="2" type="ORF">BRAPAZ1V2_A09P33180.2</name>
</gene>
<feature type="non-terminal residue" evidence="3">
    <location>
        <position position="107"/>
    </location>
</feature>
<evidence type="ECO:0000256" key="1">
    <source>
        <dbReference type="SAM" id="Phobius"/>
    </source>
</evidence>
<protein>
    <submittedName>
        <fullName evidence="2">Uncharacterized protein</fullName>
    </submittedName>
</protein>
<keyword evidence="1" id="KW-0812">Transmembrane</keyword>
<sequence length="107" mass="12584">MLRYCCQHHIQSLTENSNTDGIRDLCNYFSLVCRLYSLGGLLIPCSVCVLQISIGKKRKEKITSERQKAHKKIKKKKKKKHNRIYIYIYIYMKELSLAFLLLTATTR</sequence>